<dbReference type="GO" id="GO:0010333">
    <property type="term" value="F:terpene synthase activity"/>
    <property type="evidence" value="ECO:0007669"/>
    <property type="project" value="InterPro"/>
</dbReference>
<reference evidence="7" key="1">
    <citation type="submission" date="2022-12" db="EMBL/GenBank/DDBJ databases">
        <title>Draft genome assemblies for two species of Escallonia (Escalloniales).</title>
        <authorList>
            <person name="Chanderbali A."/>
            <person name="Dervinis C."/>
            <person name="Anghel I."/>
            <person name="Soltis D."/>
            <person name="Soltis P."/>
            <person name="Zapata F."/>
        </authorList>
    </citation>
    <scope>NUCLEOTIDE SEQUENCE</scope>
    <source>
        <strain evidence="7">UCBG92.1500</strain>
        <tissue evidence="7">Leaf</tissue>
    </source>
</reference>
<feature type="domain" description="Terpene synthase N-terminal" evidence="5">
    <location>
        <begin position="117"/>
        <end position="262"/>
    </location>
</feature>
<organism evidence="7 8">
    <name type="scientific">Escallonia rubra</name>
    <dbReference type="NCBI Taxonomy" id="112253"/>
    <lineage>
        <taxon>Eukaryota</taxon>
        <taxon>Viridiplantae</taxon>
        <taxon>Streptophyta</taxon>
        <taxon>Embryophyta</taxon>
        <taxon>Tracheophyta</taxon>
        <taxon>Spermatophyta</taxon>
        <taxon>Magnoliopsida</taxon>
        <taxon>eudicotyledons</taxon>
        <taxon>Gunneridae</taxon>
        <taxon>Pentapetalae</taxon>
        <taxon>asterids</taxon>
        <taxon>campanulids</taxon>
        <taxon>Escalloniales</taxon>
        <taxon>Escalloniaceae</taxon>
        <taxon>Escallonia</taxon>
    </lineage>
</organism>
<dbReference type="EMBL" id="JAVXUO010001922">
    <property type="protein sequence ID" value="KAK2977947.1"/>
    <property type="molecule type" value="Genomic_DNA"/>
</dbReference>
<dbReference type="InterPro" id="IPR036965">
    <property type="entry name" value="Terpene_synth_N_sf"/>
</dbReference>
<gene>
    <name evidence="7" type="ORF">RJ640_014227</name>
</gene>
<dbReference type="SUPFAM" id="SSF48576">
    <property type="entry name" value="Terpenoid synthases"/>
    <property type="match status" value="1"/>
</dbReference>
<dbReference type="Pfam" id="PF03936">
    <property type="entry name" value="Terpene_synth_C"/>
    <property type="match status" value="1"/>
</dbReference>
<dbReference type="GO" id="GO:0000287">
    <property type="term" value="F:magnesium ion binding"/>
    <property type="evidence" value="ECO:0007669"/>
    <property type="project" value="InterPro"/>
</dbReference>
<dbReference type="PANTHER" id="PTHR31739">
    <property type="entry name" value="ENT-COPALYL DIPHOSPHATE SYNTHASE, CHLOROPLASTIC"/>
    <property type="match status" value="1"/>
</dbReference>
<feature type="domain" description="Terpene synthase metal-binding" evidence="6">
    <location>
        <begin position="304"/>
        <end position="529"/>
    </location>
</feature>
<dbReference type="Proteomes" id="UP001187471">
    <property type="component" value="Unassembled WGS sequence"/>
</dbReference>
<keyword evidence="3" id="KW-0460">Magnesium</keyword>
<dbReference type="GO" id="GO:0009507">
    <property type="term" value="C:chloroplast"/>
    <property type="evidence" value="ECO:0007669"/>
    <property type="project" value="TreeGrafter"/>
</dbReference>
<dbReference type="Gene3D" id="1.50.10.130">
    <property type="entry name" value="Terpene synthase, N-terminal domain"/>
    <property type="match status" value="1"/>
</dbReference>
<evidence type="ECO:0000313" key="8">
    <source>
        <dbReference type="Proteomes" id="UP001187471"/>
    </source>
</evidence>
<name>A0AA88QX30_9ASTE</name>
<evidence type="ECO:0000259" key="5">
    <source>
        <dbReference type="Pfam" id="PF01397"/>
    </source>
</evidence>
<dbReference type="InterPro" id="IPR050148">
    <property type="entry name" value="Terpene_synthase-like"/>
</dbReference>
<dbReference type="FunFam" id="1.10.600.10:FF:000005">
    <property type="entry name" value="Ent-kaur-16-ene synthase, chloroplastic"/>
    <property type="match status" value="1"/>
</dbReference>
<proteinExistence type="predicted"/>
<keyword evidence="2" id="KW-0479">Metal-binding</keyword>
<comment type="caution">
    <text evidence="7">The sequence shown here is derived from an EMBL/GenBank/DDBJ whole genome shotgun (WGS) entry which is preliminary data.</text>
</comment>
<dbReference type="InterPro" id="IPR008949">
    <property type="entry name" value="Isoprenoid_synthase_dom_sf"/>
</dbReference>
<sequence length="600" mass="69259">MFDEVRLSVSSYDTAWVAMVPSWNVSDEPCFPQCLGWILENQHPDGSWCLDPTHPSLVKDSLSSTLACLDFIGSNNWATYDEHQYSPVGFDILYPGMLISASELGLNLPLDTSTINSMLRERDLMVKRLCMVDRLERLGVHRYFRHEIESVLDETYRCWVQRSEEIFSNTACCAMAFRLLRKNEFEISSDDLAELEEQEKFFKSISPVFRDTSTVLELYRASQMTVLEKEPNLEKLHGWTSSLLKHQLLNHTIKDQRLHNEILTTVIRCSNMDDKILRIFSIQDFNNCQAIHQKELLQLERWTKDTGLDRLEFARKRLLHFYFSSVTFLYSAELSDARFSWTTNCFLLTILDDFFDVEGSREELVNLIELIEKWDGHLATDILSENVGVLFYSLYNTVNELAAKAFVWLNTLVCMMKEAEWSGDKLKPTMEEYVSAATASTGYEPISLITQYFLGPKLSEDVVSSAEYVTMYKHLGTITRLRNDIETFKREAVQGKMNSVSLYVAQSQGKLTEEEAITKIREIVECSRRELRWMVTQRKNSLVPKACKDLFWSGSNLAYYYYSSSDELTSPSKLVNDANSIVYQKIHLSPREEESNGLTA</sequence>
<evidence type="ECO:0000256" key="2">
    <source>
        <dbReference type="ARBA" id="ARBA00022723"/>
    </source>
</evidence>
<dbReference type="SUPFAM" id="SSF48239">
    <property type="entry name" value="Terpenoid cyclases/Protein prenyltransferases"/>
    <property type="match status" value="2"/>
</dbReference>
<dbReference type="PANTHER" id="PTHR31739:SF33">
    <property type="entry name" value="CIS-ABIENOL SYNTHASE, CHLOROPLASTIC"/>
    <property type="match status" value="1"/>
</dbReference>
<keyword evidence="4" id="KW-0456">Lyase</keyword>
<dbReference type="GO" id="GO:0009686">
    <property type="term" value="P:gibberellin biosynthetic process"/>
    <property type="evidence" value="ECO:0007669"/>
    <property type="project" value="TreeGrafter"/>
</dbReference>
<comment type="cofactor">
    <cofactor evidence="1">
        <name>Mg(2+)</name>
        <dbReference type="ChEBI" id="CHEBI:18420"/>
    </cofactor>
</comment>
<evidence type="ECO:0000256" key="3">
    <source>
        <dbReference type="ARBA" id="ARBA00022842"/>
    </source>
</evidence>
<evidence type="ECO:0000313" key="7">
    <source>
        <dbReference type="EMBL" id="KAK2977947.1"/>
    </source>
</evidence>
<keyword evidence="8" id="KW-1185">Reference proteome</keyword>
<dbReference type="InterPro" id="IPR005630">
    <property type="entry name" value="Terpene_synthase_metal-bd"/>
</dbReference>
<evidence type="ECO:0000256" key="1">
    <source>
        <dbReference type="ARBA" id="ARBA00001946"/>
    </source>
</evidence>
<dbReference type="InterPro" id="IPR001906">
    <property type="entry name" value="Terpene_synth_N"/>
</dbReference>
<protein>
    <submittedName>
        <fullName evidence="7">Uncharacterized protein</fullName>
    </submittedName>
</protein>
<dbReference type="Pfam" id="PF01397">
    <property type="entry name" value="Terpene_synth"/>
    <property type="match status" value="1"/>
</dbReference>
<accession>A0AA88QX30</accession>
<dbReference type="Gene3D" id="1.50.10.160">
    <property type="match status" value="1"/>
</dbReference>
<dbReference type="Gene3D" id="1.10.600.10">
    <property type="entry name" value="Farnesyl Diphosphate Synthase"/>
    <property type="match status" value="1"/>
</dbReference>
<dbReference type="AlphaFoldDB" id="A0AA88QX30"/>
<dbReference type="InterPro" id="IPR008930">
    <property type="entry name" value="Terpenoid_cyclase/PrenylTrfase"/>
</dbReference>
<evidence type="ECO:0000256" key="4">
    <source>
        <dbReference type="ARBA" id="ARBA00023239"/>
    </source>
</evidence>
<evidence type="ECO:0000259" key="6">
    <source>
        <dbReference type="Pfam" id="PF03936"/>
    </source>
</evidence>